<dbReference type="PROSITE" id="PS51464">
    <property type="entry name" value="SIS"/>
    <property type="match status" value="1"/>
</dbReference>
<gene>
    <name evidence="4" type="ORF">UW60_C0021G0006</name>
</gene>
<comment type="similarity">
    <text evidence="1">Belongs to the PGI/PMI family.</text>
</comment>
<evidence type="ECO:0000256" key="2">
    <source>
        <dbReference type="ARBA" id="ARBA00023235"/>
    </source>
</evidence>
<name>A0A0G1J5S3_9BACT</name>
<evidence type="ECO:0000313" key="5">
    <source>
        <dbReference type="Proteomes" id="UP000034826"/>
    </source>
</evidence>
<comment type="caution">
    <text evidence="4">The sequence shown here is derived from an EMBL/GenBank/DDBJ whole genome shotgun (WGS) entry which is preliminary data.</text>
</comment>
<accession>A0A0G1J5S3</accession>
<dbReference type="EMBL" id="LCIY01000021">
    <property type="protein sequence ID" value="KKT66590.1"/>
    <property type="molecule type" value="Genomic_DNA"/>
</dbReference>
<reference evidence="4 5" key="1">
    <citation type="journal article" date="2015" name="Nature">
        <title>rRNA introns, odd ribosomes, and small enigmatic genomes across a large radiation of phyla.</title>
        <authorList>
            <person name="Brown C.T."/>
            <person name="Hug L.A."/>
            <person name="Thomas B.C."/>
            <person name="Sharon I."/>
            <person name="Castelle C.J."/>
            <person name="Singh A."/>
            <person name="Wilkins M.J."/>
            <person name="Williams K.H."/>
            <person name="Banfield J.F."/>
        </authorList>
    </citation>
    <scope>NUCLEOTIDE SEQUENCE [LARGE SCALE GENOMIC DNA]</scope>
</reference>
<dbReference type="InterPro" id="IPR001347">
    <property type="entry name" value="SIS_dom"/>
</dbReference>
<evidence type="ECO:0000313" key="4">
    <source>
        <dbReference type="EMBL" id="KKT66590.1"/>
    </source>
</evidence>
<dbReference type="SUPFAM" id="SSF53697">
    <property type="entry name" value="SIS domain"/>
    <property type="match status" value="1"/>
</dbReference>
<dbReference type="GO" id="GO:0004476">
    <property type="term" value="F:mannose-6-phosphate isomerase activity"/>
    <property type="evidence" value="ECO:0007669"/>
    <property type="project" value="InterPro"/>
</dbReference>
<keyword evidence="2 4" id="KW-0413">Isomerase</keyword>
<sequence length="360" mass="39748">MNILDSREEIGKIDAGNVLGSVEELGKQCQHAWEEAGKVVVPDSYRDIDNVVMCGMGGSGLGARVIDSVYSEQLRLPLIQIHEYHLPGFVNQRTLVICSSYSGETEETVANAREAINRKAKWMAIGTGNSLIEMAKQAGAPYYQIDPKYNPSNQPRMAIGYSIVGQMALAAKAGLVELSDEQISEAVAAMDRVKDESGVEIEIERNTAKQFAVKIKDRIVVFAAAEHLVGAAHTVNNQQNENAKNFCVDVQIPELNHHLMEGLKHPLSNPKNLLFVFVNSGLYPERVRRRVELTKEVVENNGIETFILETGSATKLSQAFELIQLGAFANFYLSILYGQNPAPIPWVDYFKTRLGQSLGK</sequence>
<dbReference type="CDD" id="cd05637">
    <property type="entry name" value="SIS_PGI_PMI_2"/>
    <property type="match status" value="1"/>
</dbReference>
<dbReference type="InterPro" id="IPR019490">
    <property type="entry name" value="Glu6P/Mann6P_isomerase_C"/>
</dbReference>
<dbReference type="GO" id="GO:0004347">
    <property type="term" value="F:glucose-6-phosphate isomerase activity"/>
    <property type="evidence" value="ECO:0007669"/>
    <property type="project" value="InterPro"/>
</dbReference>
<dbReference type="AlphaFoldDB" id="A0A0G1J5S3"/>
<dbReference type="Proteomes" id="UP000034826">
    <property type="component" value="Unassembled WGS sequence"/>
</dbReference>
<evidence type="ECO:0000256" key="1">
    <source>
        <dbReference type="ARBA" id="ARBA00010523"/>
    </source>
</evidence>
<feature type="domain" description="SIS" evidence="3">
    <location>
        <begin position="41"/>
        <end position="180"/>
    </location>
</feature>
<organism evidence="4 5">
    <name type="scientific">Candidatus Woesebacteria bacterium GW2011_GWA2_44_33</name>
    <dbReference type="NCBI Taxonomy" id="1618564"/>
    <lineage>
        <taxon>Bacteria</taxon>
        <taxon>Candidatus Woeseibacteriota</taxon>
    </lineage>
</organism>
<dbReference type="Gene3D" id="3.40.50.10490">
    <property type="entry name" value="Glucose-6-phosphate isomerase like protein, domain 1"/>
    <property type="match status" value="2"/>
</dbReference>
<dbReference type="GO" id="GO:1901135">
    <property type="term" value="P:carbohydrate derivative metabolic process"/>
    <property type="evidence" value="ECO:0007669"/>
    <property type="project" value="InterPro"/>
</dbReference>
<evidence type="ECO:0000259" key="3">
    <source>
        <dbReference type="PROSITE" id="PS51464"/>
    </source>
</evidence>
<protein>
    <submittedName>
        <fullName evidence="4">Bifunctional phosphoglucose/phosphomannose isomerase</fullName>
    </submittedName>
</protein>
<dbReference type="Pfam" id="PF10432">
    <property type="entry name" value="bact-PGI_C"/>
    <property type="match status" value="1"/>
</dbReference>
<dbReference type="InterPro" id="IPR046348">
    <property type="entry name" value="SIS_dom_sf"/>
</dbReference>
<proteinExistence type="inferred from homology"/>
<dbReference type="GO" id="GO:0005975">
    <property type="term" value="P:carbohydrate metabolic process"/>
    <property type="evidence" value="ECO:0007669"/>
    <property type="project" value="InterPro"/>
</dbReference>
<dbReference type="GO" id="GO:0097367">
    <property type="term" value="F:carbohydrate derivative binding"/>
    <property type="evidence" value="ECO:0007669"/>
    <property type="project" value="InterPro"/>
</dbReference>